<dbReference type="STRING" id="226506.SAMN04488519_10752"/>
<dbReference type="GO" id="GO:0016758">
    <property type="term" value="F:hexosyltransferase activity"/>
    <property type="evidence" value="ECO:0007669"/>
    <property type="project" value="UniProtKB-ARBA"/>
</dbReference>
<dbReference type="RefSeq" id="WP_175557900.1">
    <property type="nucleotide sequence ID" value="NZ_FOVW01000007.1"/>
</dbReference>
<dbReference type="SUPFAM" id="SSF53448">
    <property type="entry name" value="Nucleotide-diphospho-sugar transferases"/>
    <property type="match status" value="1"/>
</dbReference>
<gene>
    <name evidence="2" type="ORF">SAMN04488519_10752</name>
</gene>
<dbReference type="Proteomes" id="UP000199564">
    <property type="component" value="Unassembled WGS sequence"/>
</dbReference>
<accession>A0A1I5HID3</accession>
<dbReference type="PANTHER" id="PTHR22916:SF3">
    <property type="entry name" value="UDP-GLCNAC:BETAGAL BETA-1,3-N-ACETYLGLUCOSAMINYLTRANSFERASE-LIKE PROTEIN 1"/>
    <property type="match status" value="1"/>
</dbReference>
<dbReference type="PANTHER" id="PTHR22916">
    <property type="entry name" value="GLYCOSYLTRANSFERASE"/>
    <property type="match status" value="1"/>
</dbReference>
<reference evidence="3" key="1">
    <citation type="submission" date="2016-10" db="EMBL/GenBank/DDBJ databases">
        <authorList>
            <person name="Varghese N."/>
            <person name="Submissions S."/>
        </authorList>
    </citation>
    <scope>NUCLEOTIDE SEQUENCE [LARGE SCALE GENOMIC DNA]</scope>
    <source>
        <strain evidence="3">DSM 15282</strain>
    </source>
</reference>
<evidence type="ECO:0000259" key="1">
    <source>
        <dbReference type="Pfam" id="PF00535"/>
    </source>
</evidence>
<keyword evidence="3" id="KW-1185">Reference proteome</keyword>
<dbReference type="Gene3D" id="3.90.550.10">
    <property type="entry name" value="Spore Coat Polysaccharide Biosynthesis Protein SpsA, Chain A"/>
    <property type="match status" value="1"/>
</dbReference>
<keyword evidence="2" id="KW-0808">Transferase</keyword>
<dbReference type="InterPro" id="IPR001173">
    <property type="entry name" value="Glyco_trans_2-like"/>
</dbReference>
<dbReference type="Pfam" id="PF00535">
    <property type="entry name" value="Glycos_transf_2"/>
    <property type="match status" value="1"/>
</dbReference>
<dbReference type="InterPro" id="IPR029044">
    <property type="entry name" value="Nucleotide-diphossugar_trans"/>
</dbReference>
<dbReference type="AlphaFoldDB" id="A0A1I5HID3"/>
<sequence length="308" mass="35655">MFSIIIPLYNKSPFIQRAIDSILNQTFSDYEIIVVNDGSTDGGEILVQKVYSDPVILINQSNQGVSAARNTGIAKAKYSWIAFLDSDDFWHPSFLFCINEVISNHPELKMIGSSYSNNGLPASIENPKIKFIDKYFDIAISNTLFTSSSTVIHRSFFEKGTPFKAHLSRGEDIDVWFRAFDFFGKAAYIQEPLMYYDLNASSSLKQTLKLSQTIFSEMFQSNYPIHNHKNSWLTFRDKYLLLNLFSFMDTEENFLEGKKLLKKTEKDFLLARVPYLLPFRLIKVFNSIPSLKSALRKYLKFCFRFIYH</sequence>
<name>A0A1I5HID3_9BACT</name>
<dbReference type="EMBL" id="FOVW01000007">
    <property type="protein sequence ID" value="SFO47790.1"/>
    <property type="molecule type" value="Genomic_DNA"/>
</dbReference>
<feature type="domain" description="Glycosyltransferase 2-like" evidence="1">
    <location>
        <begin position="3"/>
        <end position="159"/>
    </location>
</feature>
<evidence type="ECO:0000313" key="2">
    <source>
        <dbReference type="EMBL" id="SFO47790.1"/>
    </source>
</evidence>
<organism evidence="2 3">
    <name type="scientific">Algoriphagus ornithinivorans</name>
    <dbReference type="NCBI Taxonomy" id="226506"/>
    <lineage>
        <taxon>Bacteria</taxon>
        <taxon>Pseudomonadati</taxon>
        <taxon>Bacteroidota</taxon>
        <taxon>Cytophagia</taxon>
        <taxon>Cytophagales</taxon>
        <taxon>Cyclobacteriaceae</taxon>
        <taxon>Algoriphagus</taxon>
    </lineage>
</organism>
<protein>
    <submittedName>
        <fullName evidence="2">Glycosyltransferase involved in cell wall bisynthesis</fullName>
    </submittedName>
</protein>
<evidence type="ECO:0000313" key="3">
    <source>
        <dbReference type="Proteomes" id="UP000199564"/>
    </source>
</evidence>
<dbReference type="CDD" id="cd00761">
    <property type="entry name" value="Glyco_tranf_GTA_type"/>
    <property type="match status" value="1"/>
</dbReference>
<proteinExistence type="predicted"/>